<dbReference type="Proteomes" id="UP000254537">
    <property type="component" value="Chromosome"/>
</dbReference>
<evidence type="ECO:0000313" key="1">
    <source>
        <dbReference type="EMBL" id="AXK37997.1"/>
    </source>
</evidence>
<gene>
    <name evidence="1" type="ORF">DWG20_00340</name>
</gene>
<accession>A0A345Y245</accession>
<name>A0A345Y245_9NEIS</name>
<sequence length="85" mass="9147">MNTQLSLTPNEVIRLPTGSRWECVGGIGWLTQHGQDVKLRCGFAIDITDPAGAVVEAMGGALQLRLSDSAPVAFGRLIESRRRLA</sequence>
<dbReference type="EMBL" id="CP031337">
    <property type="protein sequence ID" value="AXK37997.1"/>
    <property type="molecule type" value="Genomic_DNA"/>
</dbReference>
<evidence type="ECO:0000313" key="2">
    <source>
        <dbReference type="Proteomes" id="UP000254537"/>
    </source>
</evidence>
<dbReference type="OrthoDB" id="8592209at2"/>
<dbReference type="RefSeq" id="WP_115431879.1">
    <property type="nucleotide sequence ID" value="NZ_CP031337.1"/>
</dbReference>
<protein>
    <recommendedName>
        <fullName evidence="3">DUF2917 domain-containing protein</fullName>
    </recommendedName>
</protein>
<dbReference type="KEGG" id="ccah:DWG20_00340"/>
<dbReference type="AlphaFoldDB" id="A0A345Y245"/>
<proteinExistence type="predicted"/>
<evidence type="ECO:0008006" key="3">
    <source>
        <dbReference type="Google" id="ProtNLM"/>
    </source>
</evidence>
<organism evidence="1 2">
    <name type="scientific">Crenobacter cavernae</name>
    <dbReference type="NCBI Taxonomy" id="2290923"/>
    <lineage>
        <taxon>Bacteria</taxon>
        <taxon>Pseudomonadati</taxon>
        <taxon>Pseudomonadota</taxon>
        <taxon>Betaproteobacteria</taxon>
        <taxon>Neisseriales</taxon>
        <taxon>Neisseriaceae</taxon>
        <taxon>Crenobacter</taxon>
    </lineage>
</organism>
<reference evidence="1 2" key="1">
    <citation type="submission" date="2018-07" db="EMBL/GenBank/DDBJ databases">
        <title>Crenobacter cavernae sp. nov., isolated from a karst cave.</title>
        <authorList>
            <person name="Zhu H."/>
        </authorList>
    </citation>
    <scope>NUCLEOTIDE SEQUENCE [LARGE SCALE GENOMIC DNA]</scope>
    <source>
        <strain evidence="1 2">K1W11S-77</strain>
    </source>
</reference>